<evidence type="ECO:0000313" key="2">
    <source>
        <dbReference type="EMBL" id="KAK8773030.1"/>
    </source>
</evidence>
<evidence type="ECO:0000256" key="1">
    <source>
        <dbReference type="SAM" id="Phobius"/>
    </source>
</evidence>
<keyword evidence="1" id="KW-0472">Membrane</keyword>
<evidence type="ECO:0000313" key="3">
    <source>
        <dbReference type="Proteomes" id="UP001321473"/>
    </source>
</evidence>
<accession>A0AAQ4EEE3</accession>
<feature type="transmembrane region" description="Helical" evidence="1">
    <location>
        <begin position="129"/>
        <end position="149"/>
    </location>
</feature>
<keyword evidence="3" id="KW-1185">Reference proteome</keyword>
<protein>
    <submittedName>
        <fullName evidence="2">Uncharacterized protein</fullName>
    </submittedName>
</protein>
<proteinExistence type="predicted"/>
<feature type="transmembrane region" description="Helical" evidence="1">
    <location>
        <begin position="66"/>
        <end position="89"/>
    </location>
</feature>
<keyword evidence="1" id="KW-1133">Transmembrane helix</keyword>
<dbReference type="AlphaFoldDB" id="A0AAQ4EEE3"/>
<organism evidence="2 3">
    <name type="scientific">Amblyomma americanum</name>
    <name type="common">Lone star tick</name>
    <dbReference type="NCBI Taxonomy" id="6943"/>
    <lineage>
        <taxon>Eukaryota</taxon>
        <taxon>Metazoa</taxon>
        <taxon>Ecdysozoa</taxon>
        <taxon>Arthropoda</taxon>
        <taxon>Chelicerata</taxon>
        <taxon>Arachnida</taxon>
        <taxon>Acari</taxon>
        <taxon>Parasitiformes</taxon>
        <taxon>Ixodida</taxon>
        <taxon>Ixodoidea</taxon>
        <taxon>Ixodidae</taxon>
        <taxon>Amblyomminae</taxon>
        <taxon>Amblyomma</taxon>
    </lineage>
</organism>
<feature type="transmembrane region" description="Helical" evidence="1">
    <location>
        <begin position="101"/>
        <end position="123"/>
    </location>
</feature>
<keyword evidence="1" id="KW-0812">Transmembrane</keyword>
<dbReference type="EMBL" id="JARKHS020017378">
    <property type="protein sequence ID" value="KAK8773030.1"/>
    <property type="molecule type" value="Genomic_DNA"/>
</dbReference>
<reference evidence="2 3" key="1">
    <citation type="journal article" date="2023" name="Arcadia Sci">
        <title>De novo assembly of a long-read Amblyomma americanum tick genome.</title>
        <authorList>
            <person name="Chou S."/>
            <person name="Poskanzer K.E."/>
            <person name="Rollins M."/>
            <person name="Thuy-Boun P.S."/>
        </authorList>
    </citation>
    <scope>NUCLEOTIDE SEQUENCE [LARGE SCALE GENOMIC DNA]</scope>
    <source>
        <strain evidence="2">F_SG_1</strain>
        <tissue evidence="2">Salivary glands</tissue>
    </source>
</reference>
<gene>
    <name evidence="2" type="ORF">V5799_012431</name>
</gene>
<comment type="caution">
    <text evidence="2">The sequence shown here is derived from an EMBL/GenBank/DDBJ whole genome shotgun (WGS) entry which is preliminary data.</text>
</comment>
<name>A0AAQ4EEE3_AMBAM</name>
<dbReference type="Proteomes" id="UP001321473">
    <property type="component" value="Unassembled WGS sequence"/>
</dbReference>
<sequence>MTAGGDSVFFIDYTGRIAESANTAIKKQCGGGLAGDEPCVVVKNGPKETSQHQSRVEYGLHKIRSYLWLVPLIHTEFWISAGFALIQPFFPEVLKTQSPTLCYLIGQGGFFLFLIVFGCLYWIQNGEALLATSIAAVIFGGLANNMYLVGMFTVVTTKFEDNSGIFILEGSIIPSVSSEISGGLVRFWKTERTHLYWQALKSSFP</sequence>